<feature type="domain" description="Staygreen protein" evidence="3">
    <location>
        <begin position="148"/>
        <end position="182"/>
    </location>
</feature>
<dbReference type="InterPro" id="IPR024438">
    <property type="entry name" value="Staygreen"/>
</dbReference>
<comment type="caution">
    <text evidence="4">The sequence shown here is derived from an EMBL/GenBank/DDBJ whole genome shotgun (WGS) entry which is preliminary data.</text>
</comment>
<feature type="compositionally biased region" description="Basic and acidic residues" evidence="2">
    <location>
        <begin position="103"/>
        <end position="126"/>
    </location>
</feature>
<feature type="region of interest" description="Disordered" evidence="2">
    <location>
        <begin position="282"/>
        <end position="399"/>
    </location>
</feature>
<feature type="region of interest" description="Disordered" evidence="2">
    <location>
        <begin position="103"/>
        <end position="128"/>
    </location>
</feature>
<feature type="region of interest" description="Disordered" evidence="2">
    <location>
        <begin position="183"/>
        <end position="214"/>
    </location>
</feature>
<keyword evidence="5" id="KW-1185">Reference proteome</keyword>
<feature type="domain" description="Staygreen protein" evidence="3">
    <location>
        <begin position="46"/>
        <end position="99"/>
    </location>
</feature>
<feature type="compositionally biased region" description="Basic and acidic residues" evidence="2">
    <location>
        <begin position="283"/>
        <end position="305"/>
    </location>
</feature>
<evidence type="ECO:0000256" key="1">
    <source>
        <dbReference type="ARBA" id="ARBA00009234"/>
    </source>
</evidence>
<evidence type="ECO:0000256" key="2">
    <source>
        <dbReference type="SAM" id="MobiDB-lite"/>
    </source>
</evidence>
<dbReference type="EMBL" id="CAJGYO010000012">
    <property type="protein sequence ID" value="CAD6261545.1"/>
    <property type="molecule type" value="Genomic_DNA"/>
</dbReference>
<evidence type="ECO:0000313" key="5">
    <source>
        <dbReference type="Proteomes" id="UP000604825"/>
    </source>
</evidence>
<feature type="compositionally biased region" description="Basic and acidic residues" evidence="2">
    <location>
        <begin position="365"/>
        <end position="374"/>
    </location>
</feature>
<dbReference type="PANTHER" id="PTHR31750">
    <property type="entry name" value="PROTEIN STAY-GREEN 1, CHLOROPLASTIC-RELATED"/>
    <property type="match status" value="1"/>
</dbReference>
<proteinExistence type="inferred from homology"/>
<comment type="similarity">
    <text evidence="1">Belongs to the staygreen family.</text>
</comment>
<accession>A0A811QZB2</accession>
<sequence length="425" mass="45522">MRHATTCPGRSGAGVRRELWPDKTYASYVQDAHLVKAAKILGPPTTFNAAKLKVEFAGVELRSNKQPPPFPGAYTLTHCDFTANLTLAVSGPMTSEQLAVDAAEGRRGGRVEGGDHRQQQQRRGEGDDAAGALLRQRRQPPAGAGRRFQRYVFSKELPLVLKAVVHGDAALFAERPELMEASSTAGISQASPAVHPHPHPLPGEAGAASASPTTTSSSLSLSLSLVASTSLCASSSGSSSSSSAASSSSYLWRRRPRELVLLPNASTSNSMSSREWDVVVLDPKSKSSDSDRCKPISGRGSERHRLAAPTPKRARSVSPLSARPAPPPPPGSYEQQQQHKKRRQNTGRRSTTATQREVVALAQARNEDKKKKTEVSQSQSLRRRLEAKISSSAHADSTTAAALAQVTPDDDLTNPIISMDCFIFL</sequence>
<dbReference type="Proteomes" id="UP000604825">
    <property type="component" value="Unassembled WGS sequence"/>
</dbReference>
<dbReference type="AlphaFoldDB" id="A0A811QZB2"/>
<gene>
    <name evidence="4" type="ORF">NCGR_LOCUS44944</name>
</gene>
<evidence type="ECO:0000313" key="4">
    <source>
        <dbReference type="EMBL" id="CAD6261545.1"/>
    </source>
</evidence>
<organism evidence="4 5">
    <name type="scientific">Miscanthus lutarioriparius</name>
    <dbReference type="NCBI Taxonomy" id="422564"/>
    <lineage>
        <taxon>Eukaryota</taxon>
        <taxon>Viridiplantae</taxon>
        <taxon>Streptophyta</taxon>
        <taxon>Embryophyta</taxon>
        <taxon>Tracheophyta</taxon>
        <taxon>Spermatophyta</taxon>
        <taxon>Magnoliopsida</taxon>
        <taxon>Liliopsida</taxon>
        <taxon>Poales</taxon>
        <taxon>Poaceae</taxon>
        <taxon>PACMAD clade</taxon>
        <taxon>Panicoideae</taxon>
        <taxon>Andropogonodae</taxon>
        <taxon>Andropogoneae</taxon>
        <taxon>Saccharinae</taxon>
        <taxon>Miscanthus</taxon>
    </lineage>
</organism>
<dbReference type="PANTHER" id="PTHR31750:SF18">
    <property type="entry name" value="MAGNESIUM DECHELATASE SGRL, CHLOROPLASTIC"/>
    <property type="match status" value="1"/>
</dbReference>
<feature type="compositionally biased region" description="Low complexity" evidence="2">
    <location>
        <begin position="390"/>
        <end position="399"/>
    </location>
</feature>
<dbReference type="Pfam" id="PF12638">
    <property type="entry name" value="Staygreen"/>
    <property type="match status" value="2"/>
</dbReference>
<reference evidence="4" key="1">
    <citation type="submission" date="2020-10" db="EMBL/GenBank/DDBJ databases">
        <authorList>
            <person name="Han B."/>
            <person name="Lu T."/>
            <person name="Zhao Q."/>
            <person name="Huang X."/>
            <person name="Zhao Y."/>
        </authorList>
    </citation>
    <scope>NUCLEOTIDE SEQUENCE</scope>
</reference>
<evidence type="ECO:0000259" key="3">
    <source>
        <dbReference type="Pfam" id="PF12638"/>
    </source>
</evidence>
<protein>
    <recommendedName>
        <fullName evidence="3">Staygreen protein domain-containing protein</fullName>
    </recommendedName>
</protein>
<name>A0A811QZB2_9POAL</name>